<gene>
    <name evidence="2" type="ORF">ENU30_03310</name>
</gene>
<dbReference type="EMBL" id="DTBZ01000072">
    <property type="protein sequence ID" value="HGQ17998.1"/>
    <property type="molecule type" value="Genomic_DNA"/>
</dbReference>
<dbReference type="PIRSF" id="PIRSF006593">
    <property type="entry name" value="UCP006593"/>
    <property type="match status" value="1"/>
</dbReference>
<dbReference type="InterPro" id="IPR014444">
    <property type="entry name" value="PH1575-like"/>
</dbReference>
<accession>A0A7J3JPK0</accession>
<dbReference type="AlphaFoldDB" id="A0A7J3JPK0"/>
<comment type="caution">
    <text evidence="2">The sequence shown here is derived from an EMBL/GenBank/DDBJ whole genome shotgun (WGS) entry which is preliminary data.</text>
</comment>
<dbReference type="Pfam" id="PF01937">
    <property type="entry name" value="ARMT1-like_dom"/>
    <property type="match status" value="1"/>
</dbReference>
<evidence type="ECO:0000259" key="1">
    <source>
        <dbReference type="Pfam" id="PF01937"/>
    </source>
</evidence>
<dbReference type="InterPro" id="IPR002791">
    <property type="entry name" value="ARMT1-like_metal-bd"/>
</dbReference>
<sequence length="304" mass="34457">MAKSLKLYAECITCQLQVRYREIAMMFSNENERIEVMRKIVEELNKLTSFCINRNDPRCVPTYIATELFRIVKRSTGITDPYINSKIDAHRKLMDVYREAREFILRLGGFRDRILMALRFSLVGNMLDMGVVNYRPPEVDRLLKEAIELQIYGDVSRALELIEKAENVVMILDNAGEAVLDRLLAEVLRNKGKNVVAIIKGGAFQNDVSVNDVYYAELEKSFSSVIDTGSDDSSIFLSDVKKEVVDAIWGADVIISKGMANYEYLTEVEHLIEKPIIYMFVAKCNPVSMNSGVPLGKPAVIIHT</sequence>
<dbReference type="Gene3D" id="1.10.285.20">
    <property type="entry name" value="Uncharacterised protein PF01937, DUF89, domain 2"/>
    <property type="match status" value="1"/>
</dbReference>
<protein>
    <submittedName>
        <fullName evidence="2">DUF89 family protein</fullName>
    </submittedName>
</protein>
<evidence type="ECO:0000313" key="2">
    <source>
        <dbReference type="EMBL" id="HGQ17998.1"/>
    </source>
</evidence>
<organism evidence="2">
    <name type="scientific">Ignisphaera aggregans</name>
    <dbReference type="NCBI Taxonomy" id="334771"/>
    <lineage>
        <taxon>Archaea</taxon>
        <taxon>Thermoproteota</taxon>
        <taxon>Thermoprotei</taxon>
        <taxon>Desulfurococcales</taxon>
        <taxon>Desulfurococcaceae</taxon>
        <taxon>Ignisphaera</taxon>
    </lineage>
</organism>
<reference evidence="2" key="1">
    <citation type="journal article" date="2020" name="mSystems">
        <title>Genome- and Community-Level Interaction Insights into Carbon Utilization and Element Cycling Functions of Hydrothermarchaeota in Hydrothermal Sediment.</title>
        <authorList>
            <person name="Zhou Z."/>
            <person name="Liu Y."/>
            <person name="Xu W."/>
            <person name="Pan J."/>
            <person name="Luo Z.H."/>
            <person name="Li M."/>
        </authorList>
    </citation>
    <scope>NUCLEOTIDE SEQUENCE [LARGE SCALE GENOMIC DNA]</scope>
    <source>
        <strain evidence="2">SpSt-657</strain>
    </source>
</reference>
<name>A0A7J3JPK0_9CREN</name>
<dbReference type="InterPro" id="IPR036075">
    <property type="entry name" value="ARMT-1-like_metal-bd_sf"/>
</dbReference>
<dbReference type="SUPFAM" id="SSF111321">
    <property type="entry name" value="AF1104-like"/>
    <property type="match status" value="1"/>
</dbReference>
<dbReference type="Gene3D" id="3.40.50.10880">
    <property type="entry name" value="Uncharacterised protein PF01937, DUF89, domain 3"/>
    <property type="match status" value="1"/>
</dbReference>
<proteinExistence type="predicted"/>
<feature type="domain" description="Damage-control phosphatase ARMT1-like metal-binding" evidence="1">
    <location>
        <begin position="9"/>
        <end position="296"/>
    </location>
</feature>